<evidence type="ECO:0000313" key="1">
    <source>
        <dbReference type="EMBL" id="AFN65313.1"/>
    </source>
</evidence>
<dbReference type="STRING" id="1197325.WEN_02640"/>
<dbReference type="OrthoDB" id="403822at2"/>
<dbReference type="HOGENOM" id="CLU_787139_0_0_14"/>
<dbReference type="EMBL" id="CP003703">
    <property type="protein sequence ID" value="AFN65313.1"/>
    <property type="molecule type" value="Genomic_DNA"/>
</dbReference>
<protein>
    <submittedName>
        <fullName evidence="1">Uncharacterized protein</fullName>
    </submittedName>
</protein>
<name>I6Z6V3_MYCWM</name>
<reference evidence="1 2" key="1">
    <citation type="journal article" date="2012" name="J. Bacteriol.">
        <title>Complete genome sequence of Mycoplasma wenyonii strain Massachusetts.</title>
        <authorList>
            <person name="Dos Santos A.P."/>
            <person name="Guimaraes A.M."/>
            <person name="do Nascimento N.C."/>
            <person name="Sanmiguel P.J."/>
            <person name="Messick J.B."/>
        </authorList>
    </citation>
    <scope>NUCLEOTIDE SEQUENCE [LARGE SCALE GENOMIC DNA]</scope>
    <source>
        <strain evidence="1 2">Massachusetts</strain>
    </source>
</reference>
<gene>
    <name evidence="1" type="ordered locus">WEN_02640</name>
</gene>
<evidence type="ECO:0000313" key="2">
    <source>
        <dbReference type="Proteomes" id="UP000009005"/>
    </source>
</evidence>
<dbReference type="KEGG" id="mwe:WEN_02640"/>
<dbReference type="PATRIC" id="fig|1197325.3.peg.568"/>
<dbReference type="Proteomes" id="UP000009005">
    <property type="component" value="Chromosome"/>
</dbReference>
<proteinExistence type="predicted"/>
<organism evidence="1 2">
    <name type="scientific">Mycoplasma wenyonii (strain Massachusetts)</name>
    <name type="common">Eperythrozoon wenyonii</name>
    <dbReference type="NCBI Taxonomy" id="1197325"/>
    <lineage>
        <taxon>Bacteria</taxon>
        <taxon>Bacillati</taxon>
        <taxon>Mycoplasmatota</taxon>
        <taxon>Mollicutes</taxon>
        <taxon>Mycoplasmataceae</taxon>
        <taxon>Mycoplasma</taxon>
    </lineage>
</organism>
<accession>I6Z6V3</accession>
<sequence length="339" mass="38329">MKSIITLGQALVVFVTGMGPLVYYSLSDVALAESRKYKIEYKFANLTGESQEDIKSKKYQGMPDEKVCMGSNKQYESVYDIRFKDGSSIEANGWKAVGSGVSIKEPFEVLEKKSYVSEGKWVGSRSTTNQSLDSKIKENLRLVIYRDEGGQFGAILVGSVKNTWGEYRSDNLAEKVDNTKLSEFREFIKKGNFAVRRSVKGVWSKLKGATDCEEGRVTIAKPIYKNYGVLVKQWSDDIRNTTKDKYEEGIFKDIVILDWIDFGLNGIVEEKGGWVSSGDKAVGRWDYWRPKSINKPFEVIIDKLEDMAISKDGISDGKGNKILWSDQFKPTKWEVSLVK</sequence>
<keyword evidence="2" id="KW-1185">Reference proteome</keyword>
<dbReference type="AlphaFoldDB" id="I6Z6V3"/>
<dbReference type="RefSeq" id="WP_014850022.1">
    <property type="nucleotide sequence ID" value="NC_018149.1"/>
</dbReference>